<feature type="compositionally biased region" description="Low complexity" evidence="4">
    <location>
        <begin position="321"/>
        <end position="336"/>
    </location>
</feature>
<keyword evidence="2" id="KW-0547">Nucleotide-binding</keyword>
<feature type="compositionally biased region" description="Polar residues" evidence="4">
    <location>
        <begin position="386"/>
        <end position="397"/>
    </location>
</feature>
<keyword evidence="5" id="KW-0472">Membrane</keyword>
<accession>A0AAW0DFT9</accession>
<evidence type="ECO:0000313" key="7">
    <source>
        <dbReference type="EMBL" id="KAK7049992.1"/>
    </source>
</evidence>
<feature type="domain" description="Epidermal growth factor receptor-like transmembrane-juxtamembrane segment" evidence="6">
    <location>
        <begin position="341"/>
        <end position="371"/>
    </location>
</feature>
<dbReference type="AlphaFoldDB" id="A0AAW0DFT9"/>
<keyword evidence="5" id="KW-0812">Transmembrane</keyword>
<feature type="region of interest" description="Disordered" evidence="4">
    <location>
        <begin position="371"/>
        <end position="403"/>
    </location>
</feature>
<keyword evidence="8" id="KW-1185">Reference proteome</keyword>
<evidence type="ECO:0000256" key="2">
    <source>
        <dbReference type="ARBA" id="ARBA00022741"/>
    </source>
</evidence>
<evidence type="ECO:0000256" key="5">
    <source>
        <dbReference type="SAM" id="Phobius"/>
    </source>
</evidence>
<feature type="compositionally biased region" description="Polar residues" evidence="4">
    <location>
        <begin position="309"/>
        <end position="320"/>
    </location>
</feature>
<feature type="region of interest" description="Disordered" evidence="4">
    <location>
        <begin position="447"/>
        <end position="504"/>
    </location>
</feature>
<sequence length="504" mass="55014">MQSDLTYPRRIVVDDTDPRISYEGGPWTLDVGSFDDIGGWGAPYNHTSHGTNQNGASFSFTFQGEFVQVRGIKDNRFSNPNGRAISDNVTTLAKWSCQVDGGAMPTIPYWRNYNAITDRVLCEQGRLSHDPHTVTVNVVIDDPSAQMFWVDRIEYTPLPNANLDNMTMKIDGSDSSIQYDNTTGAWLSVGMLGNATAQTGSSVSVRFNGTSASLYGYNAGLENDWQASTGRYYVDNSGDEIFDVEGSKRDPRSGNRSNFLNVLHFTTPNLEPGPHEMVVTFTGVQSGSDPLQWLTVDYIYVTTGENTQLNSSETTMSTLPSRSADSNSSGSSSSKTPIASIVGGVVGGIVGLVLLVFAAFLFLSRRRQAKKNKEAQPFAPGMPYSGNDNRPMNSMVSHSGGDYPSLRSPQANVGSARDLDYNPYDPATHQGLYHGSIYAPSNSLSNIDSAPTSSSLPSQTLADMKSAQREVVAREVAERRHQDSGIRYPQQRRVVDVPPKYTEQ</sequence>
<gene>
    <name evidence="7" type="ORF">VNI00_005423</name>
</gene>
<keyword evidence="5" id="KW-1133">Transmembrane helix</keyword>
<dbReference type="GO" id="GO:0005524">
    <property type="term" value="F:ATP binding"/>
    <property type="evidence" value="ECO:0007669"/>
    <property type="project" value="UniProtKB-KW"/>
</dbReference>
<dbReference type="Pfam" id="PF21314">
    <property type="entry name" value="TM_ErbB1"/>
    <property type="match status" value="1"/>
</dbReference>
<keyword evidence="1" id="KW-0597">Phosphoprotein</keyword>
<name>A0AAW0DFT9_9AGAR</name>
<feature type="transmembrane region" description="Helical" evidence="5">
    <location>
        <begin position="338"/>
        <end position="363"/>
    </location>
</feature>
<dbReference type="EMBL" id="JAYKXP010000015">
    <property type="protein sequence ID" value="KAK7049992.1"/>
    <property type="molecule type" value="Genomic_DNA"/>
</dbReference>
<evidence type="ECO:0000259" key="6">
    <source>
        <dbReference type="Pfam" id="PF21314"/>
    </source>
</evidence>
<feature type="region of interest" description="Disordered" evidence="4">
    <location>
        <begin position="309"/>
        <end position="336"/>
    </location>
</feature>
<dbReference type="Gene3D" id="2.60.120.260">
    <property type="entry name" value="Galactose-binding domain-like"/>
    <property type="match status" value="2"/>
</dbReference>
<evidence type="ECO:0000256" key="3">
    <source>
        <dbReference type="ARBA" id="ARBA00022840"/>
    </source>
</evidence>
<dbReference type="Proteomes" id="UP001383192">
    <property type="component" value="Unassembled WGS sequence"/>
</dbReference>
<protein>
    <recommendedName>
        <fullName evidence="6">Epidermal growth factor receptor-like transmembrane-juxtamembrane segment domain-containing protein</fullName>
    </recommendedName>
</protein>
<proteinExistence type="predicted"/>
<organism evidence="7 8">
    <name type="scientific">Paramarasmius palmivorus</name>
    <dbReference type="NCBI Taxonomy" id="297713"/>
    <lineage>
        <taxon>Eukaryota</taxon>
        <taxon>Fungi</taxon>
        <taxon>Dikarya</taxon>
        <taxon>Basidiomycota</taxon>
        <taxon>Agaricomycotina</taxon>
        <taxon>Agaricomycetes</taxon>
        <taxon>Agaricomycetidae</taxon>
        <taxon>Agaricales</taxon>
        <taxon>Marasmiineae</taxon>
        <taxon>Marasmiaceae</taxon>
        <taxon>Paramarasmius</taxon>
    </lineage>
</organism>
<feature type="compositionally biased region" description="Basic and acidic residues" evidence="4">
    <location>
        <begin position="466"/>
        <end position="484"/>
    </location>
</feature>
<reference evidence="7 8" key="1">
    <citation type="submission" date="2024-01" db="EMBL/GenBank/DDBJ databases">
        <title>A draft genome for a cacao thread blight-causing isolate of Paramarasmius palmivorus.</title>
        <authorList>
            <person name="Baruah I.K."/>
            <person name="Bukari Y."/>
            <person name="Amoako-Attah I."/>
            <person name="Meinhardt L.W."/>
            <person name="Bailey B.A."/>
            <person name="Cohen S.P."/>
        </authorList>
    </citation>
    <scope>NUCLEOTIDE SEQUENCE [LARGE SCALE GENOMIC DNA]</scope>
    <source>
        <strain evidence="7 8">GH-12</strain>
    </source>
</reference>
<keyword evidence="3" id="KW-0067">ATP-binding</keyword>
<feature type="compositionally biased region" description="Polar residues" evidence="4">
    <location>
        <begin position="447"/>
        <end position="461"/>
    </location>
</feature>
<evidence type="ECO:0000313" key="8">
    <source>
        <dbReference type="Proteomes" id="UP001383192"/>
    </source>
</evidence>
<comment type="caution">
    <text evidence="7">The sequence shown here is derived from an EMBL/GenBank/DDBJ whole genome shotgun (WGS) entry which is preliminary data.</text>
</comment>
<evidence type="ECO:0000256" key="1">
    <source>
        <dbReference type="ARBA" id="ARBA00022553"/>
    </source>
</evidence>
<dbReference type="InterPro" id="IPR049328">
    <property type="entry name" value="TM_ErbB1"/>
</dbReference>
<evidence type="ECO:0000256" key="4">
    <source>
        <dbReference type="SAM" id="MobiDB-lite"/>
    </source>
</evidence>